<comment type="caution">
    <text evidence="2">The sequence shown here is derived from an EMBL/GenBank/DDBJ whole genome shotgun (WGS) entry which is preliminary data.</text>
</comment>
<name>A0A9D7DYD1_9PROT</name>
<organism evidence="2 3">
    <name type="scientific">Candidatus Methylophosphatis roskildensis</name>
    <dbReference type="NCBI Taxonomy" id="2899263"/>
    <lineage>
        <taxon>Bacteria</taxon>
        <taxon>Pseudomonadati</taxon>
        <taxon>Pseudomonadota</taxon>
        <taxon>Betaproteobacteria</taxon>
        <taxon>Nitrosomonadales</taxon>
        <taxon>Sterolibacteriaceae</taxon>
        <taxon>Candidatus Methylophosphatis</taxon>
    </lineage>
</organism>
<evidence type="ECO:0000313" key="3">
    <source>
        <dbReference type="Proteomes" id="UP000807785"/>
    </source>
</evidence>
<dbReference type="EMBL" id="JADJEV010000003">
    <property type="protein sequence ID" value="MBK6973123.1"/>
    <property type="molecule type" value="Genomic_DNA"/>
</dbReference>
<reference evidence="2" key="1">
    <citation type="submission" date="2020-10" db="EMBL/GenBank/DDBJ databases">
        <title>Connecting structure to function with the recovery of over 1000 high-quality activated sludge metagenome-assembled genomes encoding full-length rRNA genes using long-read sequencing.</title>
        <authorList>
            <person name="Singleton C.M."/>
            <person name="Petriglieri F."/>
            <person name="Kristensen J.M."/>
            <person name="Kirkegaard R.H."/>
            <person name="Michaelsen T.Y."/>
            <person name="Andersen M.H."/>
            <person name="Karst S.M."/>
            <person name="Dueholm M.S."/>
            <person name="Nielsen P.H."/>
            <person name="Albertsen M."/>
        </authorList>
    </citation>
    <scope>NUCLEOTIDE SEQUENCE</scope>
    <source>
        <strain evidence="2">Bjer_18-Q3-R1-45_BAT3C.347</strain>
    </source>
</reference>
<protein>
    <submittedName>
        <fullName evidence="2">Uncharacterized protein</fullName>
    </submittedName>
</protein>
<feature type="region of interest" description="Disordered" evidence="1">
    <location>
        <begin position="93"/>
        <end position="113"/>
    </location>
</feature>
<sequence length="113" mass="12835">MYEKGWPATVPTAQESALLARVRHEVAAAVGLDINCTTPEELTGHYLDLMAQREAKFGAAIERGNQTWNQFFPYPRSACLRHSLWAIRRSGFHFGRPNTQTTKPQPELRPTLR</sequence>
<accession>A0A9D7DYD1</accession>
<dbReference type="AlphaFoldDB" id="A0A9D7DYD1"/>
<gene>
    <name evidence="2" type="ORF">IPH26_09320</name>
</gene>
<proteinExistence type="predicted"/>
<dbReference type="Proteomes" id="UP000807785">
    <property type="component" value="Unassembled WGS sequence"/>
</dbReference>
<evidence type="ECO:0000313" key="2">
    <source>
        <dbReference type="EMBL" id="MBK6973123.1"/>
    </source>
</evidence>
<evidence type="ECO:0000256" key="1">
    <source>
        <dbReference type="SAM" id="MobiDB-lite"/>
    </source>
</evidence>